<accession>A0A1G9VSK8</accession>
<proteinExistence type="predicted"/>
<keyword evidence="2" id="KW-1185">Reference proteome</keyword>
<reference evidence="2" key="1">
    <citation type="submission" date="2016-10" db="EMBL/GenBank/DDBJ databases">
        <authorList>
            <person name="Varghese N."/>
            <person name="Submissions S."/>
        </authorList>
    </citation>
    <scope>NUCLEOTIDE SEQUENCE [LARGE SCALE GENOMIC DNA]</scope>
    <source>
        <strain evidence="2">CGMCC 1.11147</strain>
    </source>
</reference>
<gene>
    <name evidence="1" type="ORF">SAMN05192576_0845</name>
</gene>
<name>A0A1G9VSK8_9ACTN</name>
<evidence type="ECO:0000313" key="2">
    <source>
        <dbReference type="Proteomes" id="UP000199004"/>
    </source>
</evidence>
<protein>
    <submittedName>
        <fullName evidence="1">Uncharacterized protein</fullName>
    </submittedName>
</protein>
<dbReference type="STRING" id="1005944.SAMN05192576_0845"/>
<evidence type="ECO:0000313" key="1">
    <source>
        <dbReference type="EMBL" id="SDM74961.1"/>
    </source>
</evidence>
<dbReference type="AlphaFoldDB" id="A0A1G9VSK8"/>
<dbReference type="EMBL" id="FNIC01000001">
    <property type="protein sequence ID" value="SDM74961.1"/>
    <property type="molecule type" value="Genomic_DNA"/>
</dbReference>
<organism evidence="1 2">
    <name type="scientific">Nocardioides szechwanensis</name>
    <dbReference type="NCBI Taxonomy" id="1005944"/>
    <lineage>
        <taxon>Bacteria</taxon>
        <taxon>Bacillati</taxon>
        <taxon>Actinomycetota</taxon>
        <taxon>Actinomycetes</taxon>
        <taxon>Propionibacteriales</taxon>
        <taxon>Nocardioidaceae</taxon>
        <taxon>Nocardioides</taxon>
    </lineage>
</organism>
<sequence length="53" mass="5596">MITAMATILILIALTALLAGVVRYARHDHFAGPANVAEKHDDLGSLALRGRVA</sequence>
<dbReference type="Proteomes" id="UP000199004">
    <property type="component" value="Unassembled WGS sequence"/>
</dbReference>